<accession>A0AAT9EM06</accession>
<reference evidence="1" key="1">
    <citation type="journal article" date="2014" name="Genome Biol. Evol.">
        <title>Genome evolution and plasticity of Serratia marcescens, an important multidrug-resistant nosocomial pathogen.</title>
        <authorList>
            <person name="Iguchi A."/>
            <person name="Nagaya Y."/>
            <person name="Pradel E."/>
            <person name="Ooka T."/>
            <person name="Ogura Y."/>
            <person name="Katsura K."/>
            <person name="Kurokawa K."/>
            <person name="Oshima K."/>
            <person name="Hattori M."/>
            <person name="Parkhill J."/>
            <person name="Sebaihia M."/>
            <person name="Coulthurst S.J."/>
            <person name="Gotoh N."/>
            <person name="Thomson N.R."/>
            <person name="Ewbank J.J."/>
            <person name="Hayashi T."/>
        </authorList>
    </citation>
    <scope>NUCLEOTIDE SEQUENCE</scope>
    <source>
        <strain evidence="1">SM39</strain>
    </source>
</reference>
<sequence length="67" mass="7703">MADQSNRGKSPQEVVNNAIKQFDGLKKGEPVKRPGWYYLDALEAEENAVIVEGRRVIRHDQNHKDKK</sequence>
<name>A0AAT9EM06_SERMA</name>
<dbReference type="EMBL" id="AP013063">
    <property type="protein sequence ID" value="BAO32592.1"/>
    <property type="molecule type" value="Genomic_DNA"/>
</dbReference>
<dbReference type="AlphaFoldDB" id="A0AAT9EM06"/>
<proteinExistence type="predicted"/>
<protein>
    <submittedName>
        <fullName evidence="1">Uncharacterized protein</fullName>
    </submittedName>
</protein>
<gene>
    <name evidence="1" type="ORF">SM39_0530</name>
</gene>
<dbReference type="KEGG" id="smar:SM39_0530"/>
<dbReference type="RefSeq" id="WP_041033748.1">
    <property type="nucleotide sequence ID" value="NZ_AP013063.1"/>
</dbReference>
<organism evidence="1">
    <name type="scientific">Serratia marcescens SM39</name>
    <dbReference type="NCBI Taxonomy" id="1334564"/>
    <lineage>
        <taxon>Bacteria</taxon>
        <taxon>Pseudomonadati</taxon>
        <taxon>Pseudomonadota</taxon>
        <taxon>Gammaproteobacteria</taxon>
        <taxon>Enterobacterales</taxon>
        <taxon>Yersiniaceae</taxon>
        <taxon>Serratia</taxon>
    </lineage>
</organism>
<evidence type="ECO:0000313" key="1">
    <source>
        <dbReference type="EMBL" id="BAO32592.1"/>
    </source>
</evidence>